<keyword evidence="1" id="KW-0479">Metal-binding</keyword>
<dbReference type="AlphaFoldDB" id="A0A9W8XSZ3"/>
<dbReference type="PROSITE" id="PS00518">
    <property type="entry name" value="ZF_RING_1"/>
    <property type="match status" value="1"/>
</dbReference>
<feature type="compositionally biased region" description="Basic and acidic residues" evidence="4">
    <location>
        <begin position="1"/>
        <end position="18"/>
    </location>
</feature>
<evidence type="ECO:0000313" key="6">
    <source>
        <dbReference type="Proteomes" id="UP001140513"/>
    </source>
</evidence>
<sequence>MPAEAPRRFQGDGFDYRRPVVSSNNVIDLTDEDVGPSTTPSQSQQPSFRTARPPRFGREIIDVEEEASSGAADGPDSPEIQFVLARRIEPAQQRTPFELDDDDEDEVEFVSENPLPDSDMRRSMTDEVAYLLDDPAYRPRVEHLRERVQQMAGDRRRARDVQIARVERMFAAARRQRTPHPLRGVRVHPAQVRLEAGQRNTPARHIHVGFIAPALNFGAVGFDMGFEGGPAQAPPPPPPTYNAPALAPEGFTRSPQEEDVLLCPNCEDELCAGDSDQKRQVWLVKGCGHVYCGECMMNRHIKKSAKGKEKQAPARTKPFKECVVEGCQKKVSPKNAVIQVFL</sequence>
<dbReference type="GO" id="GO:0033768">
    <property type="term" value="C:SUMO-targeted ubiquitin ligase complex"/>
    <property type="evidence" value="ECO:0007669"/>
    <property type="project" value="TreeGrafter"/>
</dbReference>
<evidence type="ECO:0000256" key="4">
    <source>
        <dbReference type="SAM" id="MobiDB-lite"/>
    </source>
</evidence>
<dbReference type="PANTHER" id="PTHR28042:SF1">
    <property type="entry name" value="E3 UBIQUITIN-PROTEIN LIGASE COMPLEX SLX5-SLX8 SUBUNIT SLX5"/>
    <property type="match status" value="1"/>
</dbReference>
<dbReference type="InterPro" id="IPR017907">
    <property type="entry name" value="Znf_RING_CS"/>
</dbReference>
<feature type="region of interest" description="Disordered" evidence="4">
    <location>
        <begin position="27"/>
        <end position="79"/>
    </location>
</feature>
<protein>
    <recommendedName>
        <fullName evidence="7">RING-type domain-containing protein</fullName>
    </recommendedName>
</protein>
<feature type="region of interest" description="Disordered" evidence="4">
    <location>
        <begin position="101"/>
        <end position="120"/>
    </location>
</feature>
<dbReference type="GO" id="GO:0008270">
    <property type="term" value="F:zinc ion binding"/>
    <property type="evidence" value="ECO:0007669"/>
    <property type="project" value="UniProtKB-KW"/>
</dbReference>
<keyword evidence="3" id="KW-0862">Zinc</keyword>
<reference evidence="5" key="1">
    <citation type="submission" date="2022-10" db="EMBL/GenBank/DDBJ databases">
        <title>Tapping the CABI collections for fungal endophytes: first genome assemblies for Collariella, Neodidymelliopsis, Ascochyta clinopodiicola, Didymella pomorum, Didymosphaeria variabile, Neocosmospora piperis and Neocucurbitaria cava.</title>
        <authorList>
            <person name="Hill R."/>
        </authorList>
    </citation>
    <scope>NUCLEOTIDE SEQUENCE</scope>
    <source>
        <strain evidence="5">IMI 356815</strain>
    </source>
</reference>
<feature type="compositionally biased region" description="Low complexity" evidence="4">
    <location>
        <begin position="36"/>
        <end position="47"/>
    </location>
</feature>
<dbReference type="OrthoDB" id="2398441at2759"/>
<comment type="caution">
    <text evidence="5">The sequence shown here is derived from an EMBL/GenBank/DDBJ whole genome shotgun (WGS) entry which is preliminary data.</text>
</comment>
<evidence type="ECO:0000256" key="3">
    <source>
        <dbReference type="ARBA" id="ARBA00022833"/>
    </source>
</evidence>
<dbReference type="RefSeq" id="XP_056073934.1">
    <property type="nucleotide sequence ID" value="XM_056213626.1"/>
</dbReference>
<evidence type="ECO:0000313" key="5">
    <source>
        <dbReference type="EMBL" id="KAJ4356808.1"/>
    </source>
</evidence>
<evidence type="ECO:0000256" key="1">
    <source>
        <dbReference type="ARBA" id="ARBA00022723"/>
    </source>
</evidence>
<gene>
    <name evidence="5" type="ORF">N0V89_004845</name>
</gene>
<keyword evidence="2" id="KW-0863">Zinc-finger</keyword>
<dbReference type="Proteomes" id="UP001140513">
    <property type="component" value="Unassembled WGS sequence"/>
</dbReference>
<accession>A0A9W8XSZ3</accession>
<keyword evidence="6" id="KW-1185">Reference proteome</keyword>
<dbReference type="GeneID" id="80908375"/>
<dbReference type="PANTHER" id="PTHR28042">
    <property type="entry name" value="E3 UBIQUITIN-PROTEIN LIGASE COMPLEX SLX5-SLX8 SUBUNIT SLX5"/>
    <property type="match status" value="1"/>
</dbReference>
<dbReference type="InterPro" id="IPR038886">
    <property type="entry name" value="E3_SLX5/Rfp1"/>
</dbReference>
<evidence type="ECO:0008006" key="7">
    <source>
        <dbReference type="Google" id="ProtNLM"/>
    </source>
</evidence>
<evidence type="ECO:0000256" key="2">
    <source>
        <dbReference type="ARBA" id="ARBA00022771"/>
    </source>
</evidence>
<organism evidence="5 6">
    <name type="scientific">Didymosphaeria variabile</name>
    <dbReference type="NCBI Taxonomy" id="1932322"/>
    <lineage>
        <taxon>Eukaryota</taxon>
        <taxon>Fungi</taxon>
        <taxon>Dikarya</taxon>
        <taxon>Ascomycota</taxon>
        <taxon>Pezizomycotina</taxon>
        <taxon>Dothideomycetes</taxon>
        <taxon>Pleosporomycetidae</taxon>
        <taxon>Pleosporales</taxon>
        <taxon>Massarineae</taxon>
        <taxon>Didymosphaeriaceae</taxon>
        <taxon>Didymosphaeria</taxon>
    </lineage>
</organism>
<dbReference type="GO" id="GO:0004842">
    <property type="term" value="F:ubiquitin-protein transferase activity"/>
    <property type="evidence" value="ECO:0007669"/>
    <property type="project" value="TreeGrafter"/>
</dbReference>
<name>A0A9W8XSZ3_9PLEO</name>
<proteinExistence type="predicted"/>
<feature type="region of interest" description="Disordered" evidence="4">
    <location>
        <begin position="1"/>
        <end position="20"/>
    </location>
</feature>
<dbReference type="EMBL" id="JAPEUX010000003">
    <property type="protein sequence ID" value="KAJ4356808.1"/>
    <property type="molecule type" value="Genomic_DNA"/>
</dbReference>